<evidence type="ECO:0000256" key="1">
    <source>
        <dbReference type="ARBA" id="ARBA00004651"/>
    </source>
</evidence>
<dbReference type="GO" id="GO:0005886">
    <property type="term" value="C:plasma membrane"/>
    <property type="evidence" value="ECO:0007669"/>
    <property type="project" value="UniProtKB-SubCell"/>
</dbReference>
<feature type="transmembrane region" description="Helical" evidence="7">
    <location>
        <begin position="358"/>
        <end position="379"/>
    </location>
</feature>
<evidence type="ECO:0000256" key="7">
    <source>
        <dbReference type="SAM" id="Phobius"/>
    </source>
</evidence>
<dbReference type="GO" id="GO:0042910">
    <property type="term" value="F:xenobiotic transmembrane transporter activity"/>
    <property type="evidence" value="ECO:0007669"/>
    <property type="project" value="InterPro"/>
</dbReference>
<protein>
    <submittedName>
        <fullName evidence="8">MATE family efflux transporter</fullName>
    </submittedName>
</protein>
<comment type="caution">
    <text evidence="8">The sequence shown here is derived from an EMBL/GenBank/DDBJ whole genome shotgun (WGS) entry which is preliminary data.</text>
</comment>
<dbReference type="Pfam" id="PF01554">
    <property type="entry name" value="MatE"/>
    <property type="match status" value="2"/>
</dbReference>
<dbReference type="GO" id="GO:0015297">
    <property type="term" value="F:antiporter activity"/>
    <property type="evidence" value="ECO:0007669"/>
    <property type="project" value="InterPro"/>
</dbReference>
<evidence type="ECO:0000256" key="2">
    <source>
        <dbReference type="ARBA" id="ARBA00022448"/>
    </source>
</evidence>
<keyword evidence="4 7" id="KW-0812">Transmembrane</keyword>
<evidence type="ECO:0000256" key="4">
    <source>
        <dbReference type="ARBA" id="ARBA00022692"/>
    </source>
</evidence>
<dbReference type="PANTHER" id="PTHR43549">
    <property type="entry name" value="MULTIDRUG RESISTANCE PROTEIN YPNP-RELATED"/>
    <property type="match status" value="1"/>
</dbReference>
<dbReference type="InterPro" id="IPR002528">
    <property type="entry name" value="MATE_fam"/>
</dbReference>
<feature type="transmembrane region" description="Helical" evidence="7">
    <location>
        <begin position="195"/>
        <end position="215"/>
    </location>
</feature>
<dbReference type="InterPro" id="IPR048279">
    <property type="entry name" value="MdtK-like"/>
</dbReference>
<accession>A0A926I4H2</accession>
<feature type="transmembrane region" description="Helical" evidence="7">
    <location>
        <begin position="257"/>
        <end position="275"/>
    </location>
</feature>
<feature type="transmembrane region" description="Helical" evidence="7">
    <location>
        <begin position="418"/>
        <end position="438"/>
    </location>
</feature>
<dbReference type="InterPro" id="IPR052031">
    <property type="entry name" value="Membrane_Transporter-Flippase"/>
</dbReference>
<reference evidence="8" key="1">
    <citation type="submission" date="2020-08" db="EMBL/GenBank/DDBJ databases">
        <title>Genome public.</title>
        <authorList>
            <person name="Liu C."/>
            <person name="Sun Q."/>
        </authorList>
    </citation>
    <scope>NUCLEOTIDE SEQUENCE</scope>
    <source>
        <strain evidence="8">NSJ-24</strain>
    </source>
</reference>
<name>A0A926I4H2_9FIRM</name>
<feature type="transmembrane region" description="Helical" evidence="7">
    <location>
        <begin position="386"/>
        <end position="406"/>
    </location>
</feature>
<feature type="transmembrane region" description="Helical" evidence="7">
    <location>
        <begin position="20"/>
        <end position="41"/>
    </location>
</feature>
<dbReference type="NCBIfam" id="TIGR00797">
    <property type="entry name" value="matE"/>
    <property type="match status" value="1"/>
</dbReference>
<dbReference type="EMBL" id="JACRTA010000001">
    <property type="protein sequence ID" value="MBC8567779.1"/>
    <property type="molecule type" value="Genomic_DNA"/>
</dbReference>
<dbReference type="PIRSF" id="PIRSF006603">
    <property type="entry name" value="DinF"/>
    <property type="match status" value="1"/>
</dbReference>
<feature type="transmembrane region" description="Helical" evidence="7">
    <location>
        <begin position="166"/>
        <end position="189"/>
    </location>
</feature>
<sequence>MKKYNNTFLEGPILSSLLKFSLPVLLALILQSLYGAVDLWAVGVFCSPADVSAVSTGSQTMLIVTGIITGLSMGTTVLLGQTIGKKDFCISAKVISASIWIFATLGIFLSIIMLFAAPSIAILMNAPAEALEKTIHYIQICGAGSIFIVAYNVISAVFRGMGNSKAPLLFVAIACAANILGDIILVNIFNMGTEGVAIATIAAQAISVLSSMILIKRTGLPFPFTKEDLYFDRSTASAIIKLGSPIALQDMCNETSYLILIGFVNTLGVTASAGVGIAEKLVMFMLLIPMSYMQSISAFTAQNIGAGQYLRARKAMWTGMMTAVFLGGVMSFISFFHGDLLSAIFIRDSEVIAASSEFLKATSIECFILSAAYCFTGYFNGMSKTAFVMAQGLCAIFLVKIPYAWFASNKAHPQLFQIGLSTVFAALFTLLVCLLYYIHRQRRHHTSEKTKAISF</sequence>
<dbReference type="CDD" id="cd13138">
    <property type="entry name" value="MATE_yoeA_like"/>
    <property type="match status" value="1"/>
</dbReference>
<evidence type="ECO:0000256" key="5">
    <source>
        <dbReference type="ARBA" id="ARBA00022989"/>
    </source>
</evidence>
<dbReference type="Proteomes" id="UP000610862">
    <property type="component" value="Unassembled WGS sequence"/>
</dbReference>
<dbReference type="PANTHER" id="PTHR43549:SF3">
    <property type="entry name" value="MULTIDRUG RESISTANCE PROTEIN YPNP-RELATED"/>
    <property type="match status" value="1"/>
</dbReference>
<keyword evidence="6 7" id="KW-0472">Membrane</keyword>
<keyword evidence="5 7" id="KW-1133">Transmembrane helix</keyword>
<comment type="subcellular location">
    <subcellularLocation>
        <location evidence="1">Cell membrane</location>
        <topology evidence="1">Multi-pass membrane protein</topology>
    </subcellularLocation>
</comment>
<keyword evidence="9" id="KW-1185">Reference proteome</keyword>
<dbReference type="AlphaFoldDB" id="A0A926I4H2"/>
<keyword evidence="3" id="KW-1003">Cell membrane</keyword>
<gene>
    <name evidence="8" type="ORF">H8692_03245</name>
</gene>
<evidence type="ECO:0000313" key="9">
    <source>
        <dbReference type="Proteomes" id="UP000610862"/>
    </source>
</evidence>
<proteinExistence type="predicted"/>
<keyword evidence="2" id="KW-0813">Transport</keyword>
<feature type="transmembrane region" description="Helical" evidence="7">
    <location>
        <begin position="61"/>
        <end position="79"/>
    </location>
</feature>
<dbReference type="RefSeq" id="WP_177270849.1">
    <property type="nucleotide sequence ID" value="NZ_JACRTA010000001.1"/>
</dbReference>
<evidence type="ECO:0000313" key="8">
    <source>
        <dbReference type="EMBL" id="MBC8567779.1"/>
    </source>
</evidence>
<feature type="transmembrane region" description="Helical" evidence="7">
    <location>
        <begin position="322"/>
        <end position="346"/>
    </location>
</feature>
<feature type="transmembrane region" description="Helical" evidence="7">
    <location>
        <begin position="281"/>
        <end position="301"/>
    </location>
</feature>
<feature type="transmembrane region" description="Helical" evidence="7">
    <location>
        <begin position="99"/>
        <end position="123"/>
    </location>
</feature>
<evidence type="ECO:0000256" key="3">
    <source>
        <dbReference type="ARBA" id="ARBA00022475"/>
    </source>
</evidence>
<evidence type="ECO:0000256" key="6">
    <source>
        <dbReference type="ARBA" id="ARBA00023136"/>
    </source>
</evidence>
<organism evidence="8 9">
    <name type="scientific">Lentihominibacter hominis</name>
    <dbReference type="NCBI Taxonomy" id="2763645"/>
    <lineage>
        <taxon>Bacteria</taxon>
        <taxon>Bacillati</taxon>
        <taxon>Bacillota</taxon>
        <taxon>Clostridia</taxon>
        <taxon>Peptostreptococcales</taxon>
        <taxon>Anaerovoracaceae</taxon>
        <taxon>Lentihominibacter</taxon>
    </lineage>
</organism>
<feature type="transmembrane region" description="Helical" evidence="7">
    <location>
        <begin position="135"/>
        <end position="154"/>
    </location>
</feature>